<evidence type="ECO:0000256" key="5">
    <source>
        <dbReference type="ARBA" id="ARBA00022967"/>
    </source>
</evidence>
<dbReference type="PANTHER" id="PTHR43499">
    <property type="entry name" value="ABC TRANSPORTER I FAMILY MEMBER 1"/>
    <property type="match status" value="1"/>
</dbReference>
<dbReference type="InterPro" id="IPR003593">
    <property type="entry name" value="AAA+_ATPase"/>
</dbReference>
<feature type="domain" description="ABC transporter" evidence="7">
    <location>
        <begin position="4"/>
        <end position="184"/>
    </location>
</feature>
<organism evidence="8 9">
    <name type="scientific">Sphingomonas kaistensis</name>
    <dbReference type="NCBI Taxonomy" id="298708"/>
    <lineage>
        <taxon>Bacteria</taxon>
        <taxon>Pseudomonadati</taxon>
        <taxon>Pseudomonadota</taxon>
        <taxon>Alphaproteobacteria</taxon>
        <taxon>Sphingomonadales</taxon>
        <taxon>Sphingomonadaceae</taxon>
        <taxon>Sphingomonas</taxon>
    </lineage>
</organism>
<keyword evidence="3" id="KW-0201">Cytochrome c-type biogenesis</keyword>
<evidence type="ECO:0000313" key="9">
    <source>
        <dbReference type="Proteomes" id="UP000558192"/>
    </source>
</evidence>
<comment type="caution">
    <text evidence="8">The sequence shown here is derived from an EMBL/GenBank/DDBJ whole genome shotgun (WGS) entry which is preliminary data.</text>
</comment>
<dbReference type="GO" id="GO:0022857">
    <property type="term" value="F:transmembrane transporter activity"/>
    <property type="evidence" value="ECO:0007669"/>
    <property type="project" value="InterPro"/>
</dbReference>
<proteinExistence type="predicted"/>
<dbReference type="SMART" id="SM00382">
    <property type="entry name" value="AAA"/>
    <property type="match status" value="1"/>
</dbReference>
<dbReference type="Pfam" id="PF00005">
    <property type="entry name" value="ABC_tran"/>
    <property type="match status" value="1"/>
</dbReference>
<evidence type="ECO:0000256" key="1">
    <source>
        <dbReference type="ARBA" id="ARBA00022448"/>
    </source>
</evidence>
<evidence type="ECO:0000256" key="2">
    <source>
        <dbReference type="ARBA" id="ARBA00022741"/>
    </source>
</evidence>
<dbReference type="GO" id="GO:0017004">
    <property type="term" value="P:cytochrome complex assembly"/>
    <property type="evidence" value="ECO:0007669"/>
    <property type="project" value="UniProtKB-KW"/>
</dbReference>
<dbReference type="AlphaFoldDB" id="A0A7X5Y3U9"/>
<dbReference type="NCBIfam" id="TIGR01189">
    <property type="entry name" value="ccmA"/>
    <property type="match status" value="1"/>
</dbReference>
<dbReference type="InterPro" id="IPR003439">
    <property type="entry name" value="ABC_transporter-like_ATP-bd"/>
</dbReference>
<dbReference type="PANTHER" id="PTHR43499:SF1">
    <property type="entry name" value="ABC TRANSPORTER I FAMILY MEMBER 1"/>
    <property type="match status" value="1"/>
</dbReference>
<dbReference type="Gene3D" id="3.40.50.300">
    <property type="entry name" value="P-loop containing nucleotide triphosphate hydrolases"/>
    <property type="match status" value="1"/>
</dbReference>
<dbReference type="GO" id="GO:0005524">
    <property type="term" value="F:ATP binding"/>
    <property type="evidence" value="ECO:0007669"/>
    <property type="project" value="UniProtKB-KW"/>
</dbReference>
<evidence type="ECO:0000256" key="4">
    <source>
        <dbReference type="ARBA" id="ARBA00022840"/>
    </source>
</evidence>
<gene>
    <name evidence="8" type="ORF">GGQ97_000455</name>
</gene>
<accession>A0A7X5Y3U9</accession>
<dbReference type="RefSeq" id="WP_168067048.1">
    <property type="nucleotide sequence ID" value="NZ_JAATJC010000001.1"/>
</dbReference>
<dbReference type="SUPFAM" id="SSF52540">
    <property type="entry name" value="P-loop containing nucleoside triphosphate hydrolases"/>
    <property type="match status" value="1"/>
</dbReference>
<keyword evidence="6" id="KW-0472">Membrane</keyword>
<evidence type="ECO:0000313" key="8">
    <source>
        <dbReference type="EMBL" id="NJC04662.1"/>
    </source>
</evidence>
<name>A0A7X5Y3U9_9SPHN</name>
<keyword evidence="2" id="KW-0547">Nucleotide-binding</keyword>
<dbReference type="InterPro" id="IPR027417">
    <property type="entry name" value="P-loop_NTPase"/>
</dbReference>
<keyword evidence="5" id="KW-1278">Translocase</keyword>
<reference evidence="8 9" key="1">
    <citation type="submission" date="2020-03" db="EMBL/GenBank/DDBJ databases">
        <title>Genomic Encyclopedia of Type Strains, Phase IV (KMG-IV): sequencing the most valuable type-strain genomes for metagenomic binning, comparative biology and taxonomic classification.</title>
        <authorList>
            <person name="Goeker M."/>
        </authorList>
    </citation>
    <scope>NUCLEOTIDE SEQUENCE [LARGE SCALE GENOMIC DNA]</scope>
    <source>
        <strain evidence="8 9">DSM 16846</strain>
    </source>
</reference>
<keyword evidence="1" id="KW-0813">Transport</keyword>
<dbReference type="EMBL" id="JAATJC010000001">
    <property type="protein sequence ID" value="NJC04662.1"/>
    <property type="molecule type" value="Genomic_DNA"/>
</dbReference>
<sequence length="186" mass="18934">MSLLALHNVACWRGGRLLFDGLDLVLQAGDAMLVTGPNGTGKSSLLRLAAGLLRPLGGRVEAARCALADERPALDPELPLAAALAFWAPAGGAVPAALTAAGLDALAEVPVRLLSTGQLRRASLARVSLSGAPLWLLDEPANGLDAGSLDLLAALVARHLADGGAILAASHQPLGGARWQTLELAR</sequence>
<dbReference type="Proteomes" id="UP000558192">
    <property type="component" value="Unassembled WGS sequence"/>
</dbReference>
<evidence type="ECO:0000256" key="6">
    <source>
        <dbReference type="ARBA" id="ARBA00023136"/>
    </source>
</evidence>
<keyword evidence="9" id="KW-1185">Reference proteome</keyword>
<evidence type="ECO:0000259" key="7">
    <source>
        <dbReference type="PROSITE" id="PS50893"/>
    </source>
</evidence>
<keyword evidence="4" id="KW-0067">ATP-binding</keyword>
<evidence type="ECO:0000256" key="3">
    <source>
        <dbReference type="ARBA" id="ARBA00022748"/>
    </source>
</evidence>
<dbReference type="PROSITE" id="PS50893">
    <property type="entry name" value="ABC_TRANSPORTER_2"/>
    <property type="match status" value="1"/>
</dbReference>
<dbReference type="InterPro" id="IPR005895">
    <property type="entry name" value="ABC_transptr_haem_export_CcmA"/>
</dbReference>
<protein>
    <submittedName>
        <fullName evidence="8">Heme exporter protein A</fullName>
    </submittedName>
</protein>
<dbReference type="GO" id="GO:0016887">
    <property type="term" value="F:ATP hydrolysis activity"/>
    <property type="evidence" value="ECO:0007669"/>
    <property type="project" value="InterPro"/>
</dbReference>